<keyword evidence="7" id="KW-1185">Reference proteome</keyword>
<dbReference type="RefSeq" id="WP_048849058.1">
    <property type="nucleotide sequence ID" value="NZ_BALE01000022.1"/>
</dbReference>
<evidence type="ECO:0000256" key="1">
    <source>
        <dbReference type="ARBA" id="ARBA00006383"/>
    </source>
</evidence>
<evidence type="ECO:0000313" key="6">
    <source>
        <dbReference type="EMBL" id="GAN54512.1"/>
    </source>
</evidence>
<evidence type="ECO:0000256" key="4">
    <source>
        <dbReference type="ARBA" id="ARBA00023315"/>
    </source>
</evidence>
<comment type="caution">
    <text evidence="6">The sequence shown here is derived from an EMBL/GenBank/DDBJ whole genome shotgun (WGS) entry which is preliminary data.</text>
</comment>
<comment type="similarity">
    <text evidence="1 5">Belongs to the antibiotic N-acetyltransferase family.</text>
</comment>
<dbReference type="Pfam" id="PF02522">
    <property type="entry name" value="Antibiotic_NAT"/>
    <property type="match status" value="1"/>
</dbReference>
<keyword evidence="3 5" id="KW-0808">Transferase</keyword>
<gene>
    <name evidence="6" type="ORF">Tasa_022_011</name>
</gene>
<accession>A0A0D6MLG2</accession>
<keyword evidence="4 5" id="KW-0012">Acyltransferase</keyword>
<evidence type="ECO:0000313" key="7">
    <source>
        <dbReference type="Proteomes" id="UP000032679"/>
    </source>
</evidence>
<comment type="catalytic activity">
    <reaction evidence="5">
        <text>a 2-deoxystreptamine antibiotic + acetyl-CoA = an N(3)-acetyl-2-deoxystreptamine antibiotic + CoA + H(+)</text>
        <dbReference type="Rhea" id="RHEA:12665"/>
        <dbReference type="ChEBI" id="CHEBI:15378"/>
        <dbReference type="ChEBI" id="CHEBI:57287"/>
        <dbReference type="ChEBI" id="CHEBI:57288"/>
        <dbReference type="ChEBI" id="CHEBI:57921"/>
        <dbReference type="ChEBI" id="CHEBI:77452"/>
        <dbReference type="EC" id="2.3.1.81"/>
    </reaction>
</comment>
<evidence type="ECO:0000256" key="2">
    <source>
        <dbReference type="ARBA" id="ARBA00012882"/>
    </source>
</evidence>
<dbReference type="PANTHER" id="PTHR11104">
    <property type="entry name" value="AMINOGLYCOSIDE N3-ACETYLTRANSFERASE"/>
    <property type="match status" value="1"/>
</dbReference>
<name>A0A0D6MLG2_9PROT</name>
<organism evidence="6 7">
    <name type="scientific">Tanticharoenia sakaeratensis NBRC 103193</name>
    <dbReference type="NCBI Taxonomy" id="1231623"/>
    <lineage>
        <taxon>Bacteria</taxon>
        <taxon>Pseudomonadati</taxon>
        <taxon>Pseudomonadota</taxon>
        <taxon>Alphaproteobacteria</taxon>
        <taxon>Acetobacterales</taxon>
        <taxon>Acetobacteraceae</taxon>
        <taxon>Tanticharoenia</taxon>
    </lineage>
</organism>
<dbReference type="STRING" id="1231623.Tasa_022_011"/>
<dbReference type="Proteomes" id="UP000032679">
    <property type="component" value="Unassembled WGS sequence"/>
</dbReference>
<dbReference type="SUPFAM" id="SSF110710">
    <property type="entry name" value="TTHA0583/YokD-like"/>
    <property type="match status" value="1"/>
</dbReference>
<evidence type="ECO:0000256" key="5">
    <source>
        <dbReference type="RuleBase" id="RU365031"/>
    </source>
</evidence>
<dbReference type="PANTHER" id="PTHR11104:SF0">
    <property type="entry name" value="SPBETA PROPHAGE-DERIVED AMINOGLYCOSIDE N(3')-ACETYLTRANSFERASE-LIKE PROTEIN YOKD"/>
    <property type="match status" value="1"/>
</dbReference>
<proteinExistence type="inferred from homology"/>
<evidence type="ECO:0000256" key="3">
    <source>
        <dbReference type="ARBA" id="ARBA00022679"/>
    </source>
</evidence>
<dbReference type="OrthoDB" id="7330654at2"/>
<dbReference type="GO" id="GO:0046677">
    <property type="term" value="P:response to antibiotic"/>
    <property type="evidence" value="ECO:0007669"/>
    <property type="project" value="UniProtKB-KW"/>
</dbReference>
<dbReference type="InterPro" id="IPR028345">
    <property type="entry name" value="Antibiotic_NAT-like"/>
</dbReference>
<keyword evidence="5" id="KW-0046">Antibiotic resistance</keyword>
<dbReference type="AlphaFoldDB" id="A0A0D6MLG2"/>
<dbReference type="EMBL" id="BALE01000022">
    <property type="protein sequence ID" value="GAN54512.1"/>
    <property type="molecule type" value="Genomic_DNA"/>
</dbReference>
<dbReference type="EC" id="2.3.1.-" evidence="5"/>
<reference evidence="6 7" key="1">
    <citation type="submission" date="2012-10" db="EMBL/GenBank/DDBJ databases">
        <title>Genome sequencing of Tanticharoenia sakaeratensis NBRC 103193.</title>
        <authorList>
            <person name="Azuma Y."/>
            <person name="Hadano H."/>
            <person name="Hirakawa H."/>
            <person name="Matsushita K."/>
        </authorList>
    </citation>
    <scope>NUCLEOTIDE SEQUENCE [LARGE SCALE GENOMIC DNA]</scope>
    <source>
        <strain evidence="6 7">NBRC 103193</strain>
    </source>
</reference>
<sequence length="271" mass="29721">MPGNHETPVTQYRQPVTVERMTGDLARLGVEPGDIVLVHTAMSRIGWICGGTQAAIDALRAAVGPHGTLVMPAHSMDVTDPAHWSHPPVPRDWQPIIRDAMPAYDPERTPTRDMGAIAEAFRRWPGTERSRHPAVSFSANGPDAKAILAHQPLEDPFGVPSPLSVLYDLNAKVLMIGTGYDTCTGLHLAERVAWGDRPLRQPDGAPLMTEHGRCWIDYTLPAHDTEHFDAIGTVLDREGLSRIGSVGYATTRLLSLRRITDRAKVLFPVRS</sequence>
<dbReference type="GO" id="GO:0046353">
    <property type="term" value="F:aminoglycoside 3-N-acetyltransferase activity"/>
    <property type="evidence" value="ECO:0007669"/>
    <property type="project" value="UniProtKB-EC"/>
</dbReference>
<protein>
    <recommendedName>
        <fullName evidence="2 5">Aminoglycoside N(3)-acetyltransferase</fullName>
        <ecNumber evidence="5">2.3.1.-</ecNumber>
    </recommendedName>
</protein>
<dbReference type="InterPro" id="IPR003679">
    <property type="entry name" value="Amioglycoside_AcTrfase"/>
</dbReference>